<feature type="region of interest" description="Disordered" evidence="1">
    <location>
        <begin position="257"/>
        <end position="330"/>
    </location>
</feature>
<feature type="region of interest" description="Disordered" evidence="1">
    <location>
        <begin position="1"/>
        <end position="239"/>
    </location>
</feature>
<feature type="region of interest" description="Disordered" evidence="1">
    <location>
        <begin position="359"/>
        <end position="384"/>
    </location>
</feature>
<evidence type="ECO:0000313" key="2">
    <source>
        <dbReference type="EMBL" id="KZZ99472.1"/>
    </source>
</evidence>
<dbReference type="STRING" id="1081109.A0A162IWN5"/>
<accession>A0A162IWN5</accession>
<reference evidence="2 3" key="1">
    <citation type="journal article" date="2016" name="Genome Biol. Evol.">
        <title>Divergent and convergent evolution of fungal pathogenicity.</title>
        <authorList>
            <person name="Shang Y."/>
            <person name="Xiao G."/>
            <person name="Zheng P."/>
            <person name="Cen K."/>
            <person name="Zhan S."/>
            <person name="Wang C."/>
        </authorList>
    </citation>
    <scope>NUCLEOTIDE SEQUENCE [LARGE SCALE GENOMIC DNA]</scope>
    <source>
        <strain evidence="2 3">RCEF 2490</strain>
    </source>
</reference>
<keyword evidence="3" id="KW-1185">Reference proteome</keyword>
<feature type="compositionally biased region" description="Basic residues" evidence="1">
    <location>
        <begin position="41"/>
        <end position="61"/>
    </location>
</feature>
<feature type="compositionally biased region" description="Polar residues" evidence="1">
    <location>
        <begin position="309"/>
        <end position="326"/>
    </location>
</feature>
<comment type="caution">
    <text evidence="2">The sequence shown here is derived from an EMBL/GenBank/DDBJ whole genome shotgun (WGS) entry which is preliminary data.</text>
</comment>
<dbReference type="AlphaFoldDB" id="A0A162IWN5"/>
<evidence type="ECO:0000313" key="3">
    <source>
        <dbReference type="Proteomes" id="UP000078544"/>
    </source>
</evidence>
<dbReference type="PANTHER" id="PTHR22794">
    <property type="entry name" value="THAP DOMAIN PROTEIN 11"/>
    <property type="match status" value="1"/>
</dbReference>
<dbReference type="EMBL" id="AZGY01000003">
    <property type="protein sequence ID" value="KZZ99472.1"/>
    <property type="molecule type" value="Genomic_DNA"/>
</dbReference>
<dbReference type="GO" id="GO:0031931">
    <property type="term" value="C:TORC1 complex"/>
    <property type="evidence" value="ECO:0007669"/>
    <property type="project" value="TreeGrafter"/>
</dbReference>
<feature type="compositionally biased region" description="Basic and acidic residues" evidence="1">
    <location>
        <begin position="140"/>
        <end position="151"/>
    </location>
</feature>
<sequence>MARDRDLENAPAGGQSKRPPLTHRDSGSHSDTTNNSAAAPPHHHRPKQHQRGPHAVGRLHGRVPSSKAIHKSHAHPHVSHAPATKANQRRPASPAGADETPQHHRRVTSEIKLPRQASAANLPKTLSHTSLRRNRSQAEVNKRTRSSDKLRRNSGGSSTHRSTKSSKTQVHFDLGSDDPEDEWVDASGSNSPQVSRKGSLNSSAHSSVRQGGAAENHRPSSLSNVQAQARQPPSPDRATAQHNEYLTSRLLQRTPSHAAPTKMTADPANAAPAQSIRSFGSTPSRSPTHISGSNPDGLVSRFVDGSGSGLTSQGSFYQPADPSTRQRLGDLPAEPSAMAILNQSHKKVELAPMTPLDVDTSALVPDPAGRTAAPPAEASRTQQKLNLQRASSVLEPGQGLNGVGGVIGATPLIGVGGPGNDGANSRDPRIGRLLERTGMEYLVVRRYQQPVERSLNRLGRLPGIDKSLRIPPRSGHGGLVNGKRRTGSADGDIRHARNTSMPEPDRAVRNGGSMRVNGTESSFERDEMGRLQERLSGVSLNGMEEEDGIHALLRNLWEKPLDLSASTD</sequence>
<proteinExistence type="predicted"/>
<protein>
    <submittedName>
        <fullName evidence="2">Uncharacterized protein</fullName>
    </submittedName>
</protein>
<name>A0A162IWN5_9HYPO</name>
<feature type="compositionally biased region" description="Acidic residues" evidence="1">
    <location>
        <begin position="175"/>
        <end position="184"/>
    </location>
</feature>
<feature type="compositionally biased region" description="Polar residues" evidence="1">
    <location>
        <begin position="187"/>
        <end position="209"/>
    </location>
</feature>
<gene>
    <name evidence="2" type="ORF">AAL_02044</name>
</gene>
<organism evidence="2 3">
    <name type="scientific">Moelleriella libera RCEF 2490</name>
    <dbReference type="NCBI Taxonomy" id="1081109"/>
    <lineage>
        <taxon>Eukaryota</taxon>
        <taxon>Fungi</taxon>
        <taxon>Dikarya</taxon>
        <taxon>Ascomycota</taxon>
        <taxon>Pezizomycotina</taxon>
        <taxon>Sordariomycetes</taxon>
        <taxon>Hypocreomycetidae</taxon>
        <taxon>Hypocreales</taxon>
        <taxon>Clavicipitaceae</taxon>
        <taxon>Moelleriella</taxon>
    </lineage>
</organism>
<dbReference type="OrthoDB" id="5430106at2759"/>
<feature type="compositionally biased region" description="Polar residues" evidence="1">
    <location>
        <begin position="219"/>
        <end position="231"/>
    </location>
</feature>
<dbReference type="GO" id="GO:0000329">
    <property type="term" value="C:fungal-type vacuole membrane"/>
    <property type="evidence" value="ECO:0007669"/>
    <property type="project" value="TreeGrafter"/>
</dbReference>
<dbReference type="PANTHER" id="PTHR22794:SF2">
    <property type="entry name" value="THAP DOMAIN-CONTAINING PROTEIN 11"/>
    <property type="match status" value="1"/>
</dbReference>
<evidence type="ECO:0000256" key="1">
    <source>
        <dbReference type="SAM" id="MobiDB-lite"/>
    </source>
</evidence>
<feature type="region of interest" description="Disordered" evidence="1">
    <location>
        <begin position="466"/>
        <end position="527"/>
    </location>
</feature>
<feature type="compositionally biased region" description="Basic residues" evidence="1">
    <location>
        <begin position="68"/>
        <end position="78"/>
    </location>
</feature>
<feature type="compositionally biased region" description="Polar residues" evidence="1">
    <location>
        <begin position="275"/>
        <end position="294"/>
    </location>
</feature>
<feature type="compositionally biased region" description="Low complexity" evidence="1">
    <location>
        <begin position="154"/>
        <end position="168"/>
    </location>
</feature>
<dbReference type="Proteomes" id="UP000078544">
    <property type="component" value="Unassembled WGS sequence"/>
</dbReference>